<keyword evidence="1" id="KW-0732">Signal</keyword>
<comment type="caution">
    <text evidence="2">The sequence shown here is derived from an EMBL/GenBank/DDBJ whole genome shotgun (WGS) entry which is preliminary data.</text>
</comment>
<feature type="signal peptide" evidence="1">
    <location>
        <begin position="1"/>
        <end position="20"/>
    </location>
</feature>
<gene>
    <name evidence="2" type="ORF">O181_113412</name>
</gene>
<name>A0A9Q3PVB6_9BASI</name>
<sequence length="81" mass="8774">MLPTLLTILTLAACPPNMLPTPLILTLAECTPDMLLTPLILTLAECLPTCSRHDLSLRFRTTSIVYGGLLAYTMNAIAKIC</sequence>
<dbReference type="EMBL" id="AVOT02092619">
    <property type="protein sequence ID" value="MBW0573697.1"/>
    <property type="molecule type" value="Genomic_DNA"/>
</dbReference>
<evidence type="ECO:0000313" key="2">
    <source>
        <dbReference type="EMBL" id="MBW0573697.1"/>
    </source>
</evidence>
<evidence type="ECO:0000256" key="1">
    <source>
        <dbReference type="SAM" id="SignalP"/>
    </source>
</evidence>
<dbReference type="AlphaFoldDB" id="A0A9Q3PVB6"/>
<evidence type="ECO:0000313" key="3">
    <source>
        <dbReference type="Proteomes" id="UP000765509"/>
    </source>
</evidence>
<dbReference type="Proteomes" id="UP000765509">
    <property type="component" value="Unassembled WGS sequence"/>
</dbReference>
<proteinExistence type="predicted"/>
<evidence type="ECO:0008006" key="4">
    <source>
        <dbReference type="Google" id="ProtNLM"/>
    </source>
</evidence>
<keyword evidence="3" id="KW-1185">Reference proteome</keyword>
<reference evidence="2" key="1">
    <citation type="submission" date="2021-03" db="EMBL/GenBank/DDBJ databases">
        <title>Draft genome sequence of rust myrtle Austropuccinia psidii MF-1, a brazilian biotype.</title>
        <authorList>
            <person name="Quecine M.C."/>
            <person name="Pachon D.M.R."/>
            <person name="Bonatelli M.L."/>
            <person name="Correr F.H."/>
            <person name="Franceschini L.M."/>
            <person name="Leite T.F."/>
            <person name="Margarido G.R.A."/>
            <person name="Almeida C.A."/>
            <person name="Ferrarezi J.A."/>
            <person name="Labate C.A."/>
        </authorList>
    </citation>
    <scope>NUCLEOTIDE SEQUENCE</scope>
    <source>
        <strain evidence="2">MF-1</strain>
    </source>
</reference>
<organism evidence="2 3">
    <name type="scientific">Austropuccinia psidii MF-1</name>
    <dbReference type="NCBI Taxonomy" id="1389203"/>
    <lineage>
        <taxon>Eukaryota</taxon>
        <taxon>Fungi</taxon>
        <taxon>Dikarya</taxon>
        <taxon>Basidiomycota</taxon>
        <taxon>Pucciniomycotina</taxon>
        <taxon>Pucciniomycetes</taxon>
        <taxon>Pucciniales</taxon>
        <taxon>Sphaerophragmiaceae</taxon>
        <taxon>Austropuccinia</taxon>
    </lineage>
</organism>
<accession>A0A9Q3PVB6</accession>
<feature type="chain" id="PRO_5040351455" description="Secreted protein" evidence="1">
    <location>
        <begin position="21"/>
        <end position="81"/>
    </location>
</feature>
<protein>
    <recommendedName>
        <fullName evidence="4">Secreted protein</fullName>
    </recommendedName>
</protein>